<accession>A0A0S3PVP4</accession>
<feature type="transmembrane region" description="Helical" evidence="1">
    <location>
        <begin position="180"/>
        <end position="206"/>
    </location>
</feature>
<feature type="transmembrane region" description="Helical" evidence="1">
    <location>
        <begin position="404"/>
        <end position="425"/>
    </location>
</feature>
<evidence type="ECO:0000256" key="1">
    <source>
        <dbReference type="SAM" id="Phobius"/>
    </source>
</evidence>
<evidence type="ECO:0008006" key="4">
    <source>
        <dbReference type="Google" id="ProtNLM"/>
    </source>
</evidence>
<dbReference type="AlphaFoldDB" id="A0A0S3PVP4"/>
<keyword evidence="1" id="KW-1133">Transmembrane helix</keyword>
<feature type="transmembrane region" description="Helical" evidence="1">
    <location>
        <begin position="218"/>
        <end position="239"/>
    </location>
</feature>
<dbReference type="EMBL" id="AP014946">
    <property type="protein sequence ID" value="BAT60009.1"/>
    <property type="molecule type" value="Genomic_DNA"/>
</dbReference>
<name>A0A0S3PVP4_9BRAD</name>
<protein>
    <recommendedName>
        <fullName evidence="4">Glycosyltransferase RgtA/B/C/D-like domain-containing protein</fullName>
    </recommendedName>
</protein>
<feature type="transmembrane region" description="Helical" evidence="1">
    <location>
        <begin position="151"/>
        <end position="168"/>
    </location>
</feature>
<feature type="transmembrane region" description="Helical" evidence="1">
    <location>
        <begin position="350"/>
        <end position="366"/>
    </location>
</feature>
<evidence type="ECO:0000313" key="3">
    <source>
        <dbReference type="Proteomes" id="UP000236884"/>
    </source>
</evidence>
<gene>
    <name evidence="2" type="ORF">GJW-30_1_02544</name>
</gene>
<keyword evidence="1" id="KW-0472">Membrane</keyword>
<feature type="transmembrane region" description="Helical" evidence="1">
    <location>
        <begin position="372"/>
        <end position="392"/>
    </location>
</feature>
<evidence type="ECO:0000313" key="2">
    <source>
        <dbReference type="EMBL" id="BAT60009.1"/>
    </source>
</evidence>
<keyword evidence="3" id="KW-1185">Reference proteome</keyword>
<dbReference type="Proteomes" id="UP000236884">
    <property type="component" value="Chromosome"/>
</dbReference>
<feature type="transmembrane region" description="Helical" evidence="1">
    <location>
        <begin position="314"/>
        <end position="338"/>
    </location>
</feature>
<reference evidence="2 3" key="1">
    <citation type="submission" date="2015-08" db="EMBL/GenBank/DDBJ databases">
        <title>Investigation of the bacterial diversity of lava forest soil.</title>
        <authorList>
            <person name="Lee J.S."/>
        </authorList>
    </citation>
    <scope>NUCLEOTIDE SEQUENCE [LARGE SCALE GENOMIC DNA]</scope>
    <source>
        <strain evidence="2 3">GJW-30</strain>
    </source>
</reference>
<proteinExistence type="predicted"/>
<feature type="transmembrane region" description="Helical" evidence="1">
    <location>
        <begin position="125"/>
        <end position="145"/>
    </location>
</feature>
<dbReference type="KEGG" id="vgo:GJW-30_1_02544"/>
<feature type="transmembrane region" description="Helical" evidence="1">
    <location>
        <begin position="12"/>
        <end position="34"/>
    </location>
</feature>
<keyword evidence="1" id="KW-0812">Transmembrane</keyword>
<sequence>MSTDLIDRPSSISRWLLGVSLVCLIAAILFGWLLPVYTDEVGWRFLRRAAIDGADSLLNDSCGPTSFATPPWFIMPMRYFSAIANDVLAAPIFVRAAGVVCALVSIGLFWRLVQQLEAEPEQSRLTAALVFALLTAGVLPLVLVMSRPEQILVLTSALIVLTSLARFPQLNSARAAWCKMLLIVALSIVAQSYHLKGVVYVLIALGSLLVSSRGKGTVLPRTLGALLLVASAAVSAVYWSGRFQCPNDPILFEMFASESIFVTFLQQNGFSAFVLQLLKGANPLNYVALAVPVEPPMSHWLPPNRVAPVLHTPLFLAICLIWAFATIIAIAFLIAFVVRRGLLAFGDTRVVIAVSVAAVIAAWGASQLNRNVYEAAHVLPMLAIFIVICWSLRTTDRISVYARGLTFIAVPIAIVTQAFVMWAYAVPLARANTTPGYAAGQPYSVSIAGRREIELNISEAMAASGMPKGRRLNRLVIDDLTYLVLQDSYRPLHFTGIFGPWEGTIKDPIAYLIDRDSDGIVVGCRYLPPRLREAAAKSGPICAISREGMTRLAAAAAAK</sequence>
<feature type="transmembrane region" description="Helical" evidence="1">
    <location>
        <begin position="92"/>
        <end position="113"/>
    </location>
</feature>
<organism evidence="2 3">
    <name type="scientific">Variibacter gotjawalensis</name>
    <dbReference type="NCBI Taxonomy" id="1333996"/>
    <lineage>
        <taxon>Bacteria</taxon>
        <taxon>Pseudomonadati</taxon>
        <taxon>Pseudomonadota</taxon>
        <taxon>Alphaproteobacteria</taxon>
        <taxon>Hyphomicrobiales</taxon>
        <taxon>Nitrobacteraceae</taxon>
        <taxon>Variibacter</taxon>
    </lineage>
</organism>